<dbReference type="Proteomes" id="UP000266177">
    <property type="component" value="Unassembled WGS sequence"/>
</dbReference>
<proteinExistence type="predicted"/>
<name>A0A3A3GPN4_PANTH</name>
<dbReference type="EMBL" id="QYZD01000004">
    <property type="protein sequence ID" value="RJG25162.1"/>
    <property type="molecule type" value="Genomic_DNA"/>
</dbReference>
<dbReference type="AlphaFoldDB" id="A0A3A3GPN4"/>
<accession>A0A3A3GPN4</accession>
<evidence type="ECO:0000313" key="1">
    <source>
        <dbReference type="EMBL" id="RJG25162.1"/>
    </source>
</evidence>
<protein>
    <submittedName>
        <fullName evidence="1">Uncharacterized protein</fullName>
    </submittedName>
</protein>
<comment type="caution">
    <text evidence="1">The sequence shown here is derived from an EMBL/GenBank/DDBJ whole genome shotgun (WGS) entry which is preliminary data.</text>
</comment>
<organism evidence="1 2">
    <name type="scientific">Paenibacillus thiaminolyticus</name>
    <name type="common">Bacillus thiaminolyticus</name>
    <dbReference type="NCBI Taxonomy" id="49283"/>
    <lineage>
        <taxon>Bacteria</taxon>
        <taxon>Bacillati</taxon>
        <taxon>Bacillota</taxon>
        <taxon>Bacilli</taxon>
        <taxon>Bacillales</taxon>
        <taxon>Paenibacillaceae</taxon>
        <taxon>Paenibacillus</taxon>
    </lineage>
</organism>
<evidence type="ECO:0000313" key="2">
    <source>
        <dbReference type="Proteomes" id="UP000266177"/>
    </source>
</evidence>
<gene>
    <name evidence="1" type="ORF">DQX05_06750</name>
</gene>
<reference evidence="1 2" key="1">
    <citation type="submission" date="2018-09" db="EMBL/GenBank/DDBJ databases">
        <title>Paenibacillus SK2017-BO5.</title>
        <authorList>
            <person name="Piskunova J.V."/>
            <person name="Dubiley S.A."/>
            <person name="Severinov K.V."/>
        </authorList>
    </citation>
    <scope>NUCLEOTIDE SEQUENCE [LARGE SCALE GENOMIC DNA]</scope>
    <source>
        <strain evidence="1 2">BO5</strain>
    </source>
</reference>
<sequence length="97" mass="10823">MNGFPDEIQYFGPAPGAFLMQNHDLVQQSIDQDQRKLALAHLHQNIIGLLQRLLRFSPGGQHSGIEQPLVIAQPAACFPFLHPCQEALQQLGIRLTE</sequence>